<sequence length="141" mass="15845">MKHLILILLLGVTFTSCTVKPEPINYGQDACHFCKMTIVDKVHAAEVVTHKGKVYKFDATECMVNFMDDFDTAEIKLYLTNHFNQPETLIDATNATFLISKNVPSPMGAFLTAFKTKQEAETVQAEQGGEIYTWDALLQHL</sequence>
<comment type="caution">
    <text evidence="1">The sequence shown here is derived from an EMBL/GenBank/DDBJ whole genome shotgun (WGS) entry which is preliminary data.</text>
</comment>
<dbReference type="RefSeq" id="WP_066252134.1">
    <property type="nucleotide sequence ID" value="NZ_VSKL01000007.1"/>
</dbReference>
<reference evidence="1 2" key="1">
    <citation type="submission" date="2019-08" db="EMBL/GenBank/DDBJ databases">
        <title>Genomes of Antarctic Bizionia species.</title>
        <authorList>
            <person name="Bowman J.P."/>
        </authorList>
    </citation>
    <scope>NUCLEOTIDE SEQUENCE [LARGE SCALE GENOMIC DNA]</scope>
    <source>
        <strain evidence="1 2">APA-1</strain>
    </source>
</reference>
<keyword evidence="2" id="KW-1185">Reference proteome</keyword>
<dbReference type="OrthoDB" id="9792749at2"/>
<name>A0A5D0QPX3_9FLAO</name>
<dbReference type="Proteomes" id="UP000324358">
    <property type="component" value="Unassembled WGS sequence"/>
</dbReference>
<dbReference type="Pfam" id="PF05573">
    <property type="entry name" value="NosL"/>
    <property type="match status" value="1"/>
</dbReference>
<protein>
    <recommendedName>
        <fullName evidence="3">Copper chaperone NosL</fullName>
    </recommendedName>
</protein>
<dbReference type="InterPro" id="IPR008719">
    <property type="entry name" value="N2O_reductase_NosL"/>
</dbReference>
<evidence type="ECO:0000313" key="1">
    <source>
        <dbReference type="EMBL" id="TYB70761.1"/>
    </source>
</evidence>
<dbReference type="EMBL" id="VSKL01000007">
    <property type="protein sequence ID" value="TYB70761.1"/>
    <property type="molecule type" value="Genomic_DNA"/>
</dbReference>
<dbReference type="PROSITE" id="PS51257">
    <property type="entry name" value="PROKAR_LIPOPROTEIN"/>
    <property type="match status" value="1"/>
</dbReference>
<dbReference type="PANTHER" id="PTHR41247">
    <property type="entry name" value="HTH-TYPE TRANSCRIPTIONAL REPRESSOR YCNK"/>
    <property type="match status" value="1"/>
</dbReference>
<proteinExistence type="predicted"/>
<evidence type="ECO:0000313" key="2">
    <source>
        <dbReference type="Proteomes" id="UP000324358"/>
    </source>
</evidence>
<evidence type="ECO:0008006" key="3">
    <source>
        <dbReference type="Google" id="ProtNLM"/>
    </source>
</evidence>
<accession>A0A5D0QPX3</accession>
<dbReference type="SUPFAM" id="SSF160387">
    <property type="entry name" value="NosL/MerB-like"/>
    <property type="match status" value="1"/>
</dbReference>
<dbReference type="AlphaFoldDB" id="A0A5D0QPX3"/>
<gene>
    <name evidence="1" type="ORF">ES675_14720</name>
</gene>
<organism evidence="1 2">
    <name type="scientific">Bizionia algoritergicola</name>
    <dbReference type="NCBI Taxonomy" id="291187"/>
    <lineage>
        <taxon>Bacteria</taxon>
        <taxon>Pseudomonadati</taxon>
        <taxon>Bacteroidota</taxon>
        <taxon>Flavobacteriia</taxon>
        <taxon>Flavobacteriales</taxon>
        <taxon>Flavobacteriaceae</taxon>
        <taxon>Bizionia</taxon>
    </lineage>
</organism>
<dbReference type="PANTHER" id="PTHR41247:SF1">
    <property type="entry name" value="HTH-TYPE TRANSCRIPTIONAL REPRESSOR YCNK"/>
    <property type="match status" value="1"/>
</dbReference>